<name>A0AAF0EJF5_9BASI</name>
<dbReference type="AlphaFoldDB" id="A0AAF0EJF5"/>
<protein>
    <submittedName>
        <fullName evidence="2">Mitochondrial ATPase complex subunit atp10</fullName>
    </submittedName>
</protein>
<dbReference type="EMBL" id="CP119894">
    <property type="protein sequence ID" value="WFD26809.1"/>
    <property type="molecule type" value="Genomic_DNA"/>
</dbReference>
<dbReference type="GO" id="GO:0005743">
    <property type="term" value="C:mitochondrial inner membrane"/>
    <property type="evidence" value="ECO:0007669"/>
    <property type="project" value="TreeGrafter"/>
</dbReference>
<feature type="compositionally biased region" description="Basic and acidic residues" evidence="1">
    <location>
        <begin position="33"/>
        <end position="47"/>
    </location>
</feature>
<dbReference type="Proteomes" id="UP001213623">
    <property type="component" value="Chromosome 3"/>
</dbReference>
<reference evidence="2" key="1">
    <citation type="submission" date="2023-03" db="EMBL/GenBank/DDBJ databases">
        <title>Mating type loci evolution in Malassezia.</title>
        <authorList>
            <person name="Coelho M.A."/>
        </authorList>
    </citation>
    <scope>NUCLEOTIDE SEQUENCE</scope>
    <source>
        <strain evidence="2">CBS 9557</strain>
    </source>
</reference>
<accession>A0AAF0EJF5</accession>
<dbReference type="PANTHER" id="PTHR28106:SF1">
    <property type="entry name" value="MITOCHONDRIAL ATPASE COMPLEX SUBUNIT ATP10"/>
    <property type="match status" value="1"/>
</dbReference>
<gene>
    <name evidence="2" type="primary">ATP10</name>
    <name evidence="2" type="ORF">MNAN1_001796</name>
</gene>
<organism evidence="2 3">
    <name type="scientific">Malassezia nana</name>
    <dbReference type="NCBI Taxonomy" id="180528"/>
    <lineage>
        <taxon>Eukaryota</taxon>
        <taxon>Fungi</taxon>
        <taxon>Dikarya</taxon>
        <taxon>Basidiomycota</taxon>
        <taxon>Ustilaginomycotina</taxon>
        <taxon>Malasseziomycetes</taxon>
        <taxon>Malasseziales</taxon>
        <taxon>Malasseziaceae</taxon>
        <taxon>Malassezia</taxon>
    </lineage>
</organism>
<proteinExistence type="predicted"/>
<evidence type="ECO:0000313" key="2">
    <source>
        <dbReference type="EMBL" id="WFD26809.1"/>
    </source>
</evidence>
<evidence type="ECO:0000313" key="3">
    <source>
        <dbReference type="Proteomes" id="UP001213623"/>
    </source>
</evidence>
<sequence length="313" mass="35364">MLRVGYTRVAPVRPWLCTYSQATSTARLFSSQKDNDKNVDRGTERPDPPYTSSVSEAAVASNAEPLPFLSQPLGVTKRPTSEALSWSEKHAEWFNRDARLAKRRMIIKEATRGYFHDFHEIRSHGGKTWRSPTTMIRADVRTSLLRQKALYFPDIAGTCLADKSKKHTADMLYDHVSIVAMLTSKVSEVRTIEHTRSFYEAAVTRFRTHPRFQLVQINLQENSLKAYLLSLFVSSLRAHVPTDLQATYLLSHQNMDLVREDMGLHNKHVGYTYLVAPDGKIRWAGSAFAEPDEARALVACTGVLLDRLDGGRA</sequence>
<keyword evidence="3" id="KW-1185">Reference proteome</keyword>
<evidence type="ECO:0000256" key="1">
    <source>
        <dbReference type="SAM" id="MobiDB-lite"/>
    </source>
</evidence>
<dbReference type="PANTHER" id="PTHR28106">
    <property type="entry name" value="MITOCHONDRIAL ATPASE COMPLEX SUBUNIT ATP10"/>
    <property type="match status" value="1"/>
</dbReference>
<dbReference type="Pfam" id="PF05176">
    <property type="entry name" value="ATP-synt_10"/>
    <property type="match status" value="1"/>
</dbReference>
<dbReference type="InterPro" id="IPR007849">
    <property type="entry name" value="ATP10"/>
</dbReference>
<dbReference type="GO" id="GO:0033615">
    <property type="term" value="P:mitochondrial proton-transporting ATP synthase complex assembly"/>
    <property type="evidence" value="ECO:0007669"/>
    <property type="project" value="TreeGrafter"/>
</dbReference>
<feature type="region of interest" description="Disordered" evidence="1">
    <location>
        <begin position="28"/>
        <end position="56"/>
    </location>
</feature>